<dbReference type="AlphaFoldDB" id="A0A518B3Z8"/>
<evidence type="ECO:0000313" key="2">
    <source>
        <dbReference type="Proteomes" id="UP000317093"/>
    </source>
</evidence>
<organism evidence="1 2">
    <name type="scientific">Kolteria novifilia</name>
    <dbReference type="NCBI Taxonomy" id="2527975"/>
    <lineage>
        <taxon>Bacteria</taxon>
        <taxon>Pseudomonadati</taxon>
        <taxon>Planctomycetota</taxon>
        <taxon>Planctomycetia</taxon>
        <taxon>Kolteriales</taxon>
        <taxon>Kolteriaceae</taxon>
        <taxon>Kolteria</taxon>
    </lineage>
</organism>
<keyword evidence="2" id="KW-1185">Reference proteome</keyword>
<reference evidence="1 2" key="1">
    <citation type="submission" date="2019-02" db="EMBL/GenBank/DDBJ databases">
        <title>Deep-cultivation of Planctomycetes and their phenomic and genomic characterization uncovers novel biology.</title>
        <authorList>
            <person name="Wiegand S."/>
            <person name="Jogler M."/>
            <person name="Boedeker C."/>
            <person name="Pinto D."/>
            <person name="Vollmers J."/>
            <person name="Rivas-Marin E."/>
            <person name="Kohn T."/>
            <person name="Peeters S.H."/>
            <person name="Heuer A."/>
            <person name="Rast P."/>
            <person name="Oberbeckmann S."/>
            <person name="Bunk B."/>
            <person name="Jeske O."/>
            <person name="Meyerdierks A."/>
            <person name="Storesund J.E."/>
            <person name="Kallscheuer N."/>
            <person name="Luecker S."/>
            <person name="Lage O.M."/>
            <person name="Pohl T."/>
            <person name="Merkel B.J."/>
            <person name="Hornburger P."/>
            <person name="Mueller R.-W."/>
            <person name="Bruemmer F."/>
            <person name="Labrenz M."/>
            <person name="Spormann A.M."/>
            <person name="Op den Camp H."/>
            <person name="Overmann J."/>
            <person name="Amann R."/>
            <person name="Jetten M.S.M."/>
            <person name="Mascher T."/>
            <person name="Medema M.H."/>
            <person name="Devos D.P."/>
            <person name="Kaster A.-K."/>
            <person name="Ovreas L."/>
            <person name="Rohde M."/>
            <person name="Galperin M.Y."/>
            <person name="Jogler C."/>
        </authorList>
    </citation>
    <scope>NUCLEOTIDE SEQUENCE [LARGE SCALE GENOMIC DNA]</scope>
    <source>
        <strain evidence="1 2">Pan216</strain>
    </source>
</reference>
<accession>A0A518B3Z8</accession>
<sequence length="299" mass="33335">MELVLSRHSGDHGSRLGFWNGVPIDCGLFNTGLMEAKDLVEFKELGEEEAREICATANKSLSWFHEVGCGYAGWLMTNSEFCGELADLRSNLREPMHRWGTAMVGVPIPSGQSAGASDPSMEEGWAEYDSSVLEFCVKWRLQGIAGPDVPVPMLPMMCGQFPLSIVTQLMRAGGLFNWPDTFPVPARDELRDLLVASLQAVSPGEHLEGWQRIIDASNKAKNQIGSFERRFRLIHFWRVLRERHPGAFKRRVNLAERAFAEYLGVDESTVHSDRQTIAKALGKDWDLPSSAEQNGTRSA</sequence>
<dbReference type="Proteomes" id="UP000317093">
    <property type="component" value="Chromosome"/>
</dbReference>
<evidence type="ECO:0000313" key="1">
    <source>
        <dbReference type="EMBL" id="QDU61705.1"/>
    </source>
</evidence>
<protein>
    <submittedName>
        <fullName evidence="1">Uncharacterized protein</fullName>
    </submittedName>
</protein>
<name>A0A518B3Z8_9BACT</name>
<dbReference type="RefSeq" id="WP_145258261.1">
    <property type="nucleotide sequence ID" value="NZ_CP036279.1"/>
</dbReference>
<gene>
    <name evidence="1" type="ORF">Pan216_25670</name>
</gene>
<proteinExistence type="predicted"/>
<dbReference type="KEGG" id="knv:Pan216_25670"/>
<dbReference type="EMBL" id="CP036279">
    <property type="protein sequence ID" value="QDU61705.1"/>
    <property type="molecule type" value="Genomic_DNA"/>
</dbReference>
<dbReference type="OrthoDB" id="217434at2"/>